<dbReference type="SUPFAM" id="SSF50978">
    <property type="entry name" value="WD40 repeat-like"/>
    <property type="match status" value="1"/>
</dbReference>
<evidence type="ECO:0000313" key="8">
    <source>
        <dbReference type="EMBL" id="KAK2154938.1"/>
    </source>
</evidence>
<dbReference type="PROSITE" id="PS00633">
    <property type="entry name" value="BROMODOMAIN_1"/>
    <property type="match status" value="1"/>
</dbReference>
<evidence type="ECO:0000256" key="6">
    <source>
        <dbReference type="SAM" id="MobiDB-lite"/>
    </source>
</evidence>
<feature type="repeat" description="WD" evidence="5">
    <location>
        <begin position="320"/>
        <end position="356"/>
    </location>
</feature>
<feature type="region of interest" description="Disordered" evidence="6">
    <location>
        <begin position="699"/>
        <end position="718"/>
    </location>
</feature>
<feature type="domain" description="Bromo" evidence="7">
    <location>
        <begin position="1278"/>
        <end position="1348"/>
    </location>
</feature>
<feature type="region of interest" description="Disordered" evidence="6">
    <location>
        <begin position="736"/>
        <end position="788"/>
    </location>
</feature>
<reference evidence="8" key="1">
    <citation type="journal article" date="2023" name="Mol. Biol. Evol.">
        <title>Third-Generation Sequencing Reveals the Adaptive Role of the Epigenome in Three Deep-Sea Polychaetes.</title>
        <authorList>
            <person name="Perez M."/>
            <person name="Aroh O."/>
            <person name="Sun Y."/>
            <person name="Lan Y."/>
            <person name="Juniper S.K."/>
            <person name="Young C.R."/>
            <person name="Angers B."/>
            <person name="Qian P.Y."/>
        </authorList>
    </citation>
    <scope>NUCLEOTIDE SEQUENCE</scope>
    <source>
        <strain evidence="8">P08H-3</strain>
    </source>
</reference>
<keyword evidence="2" id="KW-0677">Repeat</keyword>
<dbReference type="InterPro" id="IPR057451">
    <property type="entry name" value="BRWD/PHIP_AD"/>
</dbReference>
<dbReference type="Gene3D" id="2.130.10.10">
    <property type="entry name" value="YVTN repeat-like/Quinoprotein amine dehydrogenase"/>
    <property type="match status" value="2"/>
</dbReference>
<organism evidence="8 9">
    <name type="scientific">Paralvinella palmiformis</name>
    <dbReference type="NCBI Taxonomy" id="53620"/>
    <lineage>
        <taxon>Eukaryota</taxon>
        <taxon>Metazoa</taxon>
        <taxon>Spiralia</taxon>
        <taxon>Lophotrochozoa</taxon>
        <taxon>Annelida</taxon>
        <taxon>Polychaeta</taxon>
        <taxon>Sedentaria</taxon>
        <taxon>Canalipalpata</taxon>
        <taxon>Terebellida</taxon>
        <taxon>Terebelliformia</taxon>
        <taxon>Alvinellidae</taxon>
        <taxon>Paralvinella</taxon>
    </lineage>
</organism>
<feature type="compositionally biased region" description="Basic residues" evidence="6">
    <location>
        <begin position="949"/>
        <end position="960"/>
    </location>
</feature>
<evidence type="ECO:0000313" key="9">
    <source>
        <dbReference type="Proteomes" id="UP001208570"/>
    </source>
</evidence>
<dbReference type="PROSITE" id="PS50082">
    <property type="entry name" value="WD_REPEATS_2"/>
    <property type="match status" value="6"/>
</dbReference>
<feature type="region of interest" description="Disordered" evidence="6">
    <location>
        <begin position="839"/>
        <end position="880"/>
    </location>
</feature>
<dbReference type="GO" id="GO:0006357">
    <property type="term" value="P:regulation of transcription by RNA polymerase II"/>
    <property type="evidence" value="ECO:0007669"/>
    <property type="project" value="TreeGrafter"/>
</dbReference>
<feature type="region of interest" description="Disordered" evidence="6">
    <location>
        <begin position="1396"/>
        <end position="1418"/>
    </location>
</feature>
<feature type="region of interest" description="Disordered" evidence="6">
    <location>
        <begin position="913"/>
        <end position="1031"/>
    </location>
</feature>
<keyword evidence="3 4" id="KW-0103">Bromodomain</keyword>
<dbReference type="InterPro" id="IPR036322">
    <property type="entry name" value="WD40_repeat_dom_sf"/>
</dbReference>
<feature type="repeat" description="WD" evidence="5">
    <location>
        <begin position="518"/>
        <end position="560"/>
    </location>
</feature>
<evidence type="ECO:0000256" key="4">
    <source>
        <dbReference type="PROSITE-ProRule" id="PRU00035"/>
    </source>
</evidence>
<feature type="compositionally biased region" description="Polar residues" evidence="6">
    <location>
        <begin position="1680"/>
        <end position="1689"/>
    </location>
</feature>
<dbReference type="InterPro" id="IPR052060">
    <property type="entry name" value="Bromo_WD_repeat"/>
</dbReference>
<dbReference type="Gene3D" id="1.20.920.10">
    <property type="entry name" value="Bromodomain-like"/>
    <property type="match status" value="2"/>
</dbReference>
<dbReference type="InterPro" id="IPR019775">
    <property type="entry name" value="WD40_repeat_CS"/>
</dbReference>
<feature type="compositionally biased region" description="Basic and acidic residues" evidence="6">
    <location>
        <begin position="1741"/>
        <end position="1750"/>
    </location>
</feature>
<evidence type="ECO:0000256" key="1">
    <source>
        <dbReference type="ARBA" id="ARBA00022574"/>
    </source>
</evidence>
<evidence type="ECO:0000256" key="5">
    <source>
        <dbReference type="PROSITE-ProRule" id="PRU00221"/>
    </source>
</evidence>
<dbReference type="PANTHER" id="PTHR16266">
    <property type="entry name" value="WD REPEAT DOMAIN 9"/>
    <property type="match status" value="1"/>
</dbReference>
<dbReference type="CDD" id="cd00200">
    <property type="entry name" value="WD40"/>
    <property type="match status" value="1"/>
</dbReference>
<proteinExistence type="predicted"/>
<feature type="compositionally biased region" description="Low complexity" evidence="6">
    <location>
        <begin position="1407"/>
        <end position="1418"/>
    </location>
</feature>
<feature type="region of interest" description="Disordered" evidence="6">
    <location>
        <begin position="1590"/>
        <end position="1923"/>
    </location>
</feature>
<dbReference type="PROSITE" id="PS00678">
    <property type="entry name" value="WD_REPEATS_1"/>
    <property type="match status" value="1"/>
</dbReference>
<dbReference type="Pfam" id="PF25437">
    <property type="entry name" value="BRWD1_N"/>
    <property type="match status" value="1"/>
</dbReference>
<keyword evidence="9" id="KW-1185">Reference proteome</keyword>
<keyword evidence="1 5" id="KW-0853">WD repeat</keyword>
<dbReference type="CDD" id="cd05529">
    <property type="entry name" value="Bromo_WDR9_I_like"/>
    <property type="match status" value="1"/>
</dbReference>
<feature type="compositionally biased region" description="Acidic residues" evidence="6">
    <location>
        <begin position="963"/>
        <end position="977"/>
    </location>
</feature>
<feature type="compositionally biased region" description="Low complexity" evidence="6">
    <location>
        <begin position="923"/>
        <end position="935"/>
    </location>
</feature>
<feature type="compositionally biased region" description="Acidic residues" evidence="6">
    <location>
        <begin position="1905"/>
        <end position="1917"/>
    </location>
</feature>
<gene>
    <name evidence="8" type="ORF">LSH36_253g03021</name>
</gene>
<comment type="caution">
    <text evidence="8">The sequence shown here is derived from an EMBL/GenBank/DDBJ whole genome shotgun (WGS) entry which is preliminary data.</text>
</comment>
<dbReference type="InterPro" id="IPR036427">
    <property type="entry name" value="Bromodomain-like_sf"/>
</dbReference>
<protein>
    <recommendedName>
        <fullName evidence="7">Bromo domain-containing protein</fullName>
    </recommendedName>
</protein>
<feature type="compositionally biased region" description="Polar residues" evidence="6">
    <location>
        <begin position="1778"/>
        <end position="1790"/>
    </location>
</feature>
<sequence length="1938" mass="219918">MKRGDSNQYEIIFNDDDESLHQEGVNKSLSVLFNLRTALSHLGYMAERLFSDENDQMKEHRFSDMSSVLEPGGGISRIERELYFLIARFLSAGPCQGAAELLPMRIDWEGKEHFRSYESLVSLYRHIRSDHLLKICHRIGPLLEKEVPPSVTGVASLLGAGRQSMLRTIEDVKHIRWKPEVHVATRHGRPLAPPPNLAHPPNIIHILNARSLIGQQRDDHACCTRIYSHMTRLSRSLGHLSAVYCLCFDRTGEYFITGADDHLIKIWSALSGRLLGTLRGHSAEITDMAVNYENTLLASGSCDKFVRVWCLRSLAPVAVLHGHSGMVTSLQFCPYQRGNTRFLASTGGDGGVCFWKWQVDSNKFDNKPVKFVEKSRAGAQMLCSSFSPGGIFLTTGNSDQVVRVYSLAGPQIEKICELEAHMDRIDSISYSNRTSRFVTGSKDGFARIWRFDRQEWINTVLNTSKRLDSKPGEIELINEKLRVTMVCWNADDMRVITAVSDCSLKVWDSYTGELLKILQCHQDEVFVLEHHPIDSRIILSAGHDGNILIWDIEKGVVVKKYFNNIQGQGHGAVFDCKWAPDGLSFASTDSHGFIMYFGYGSNEIYQRLPEDMFFHTDYRPLIRDANNFILDEQTQQPPHLMPPPFLVDIDGNPHPPRYQRLVPGRENCQDTQLIPQLGVLPNGDREVLDDILEAVEQASAEAEPAPAPAPPADHEQEDGDRIIDVMIERLLQEQNERMGEPRQESVDHGSGGEGLHSPRRDGPLSPAIRGLRRSGEEQGVRQASGNVPVSRRATARDLANWSRRVVIRELDYAKRRCISKKHHQMADYELKRYLLERKRKPLPQSDDSSDSSSYMKTRHRKQTHHGHGTHAGLNEETTVNRLATRALYDTEEEAEDSAEVTAEELEDLGVVLPNAEESDHMWKSSSDSESSDYSDWTADAGLNLEPPKRKSGRQVKRRHLSSSDDDTDDDDDDEDDDHDSRDEEYSCDSGPSTSRRTTQPKKQTANKKKPLKQTKRERKQQKKKQKLLNAQDGITELPDAFKIPEWLTESVPRKSPYFPQMGDEVIYFRQGHELYLKAVKMRNAYDVDITRNQPWHKIPGLKEMELVKVVGLKYEVKPPRLVCLKLALIDPETHKQTGGKFSVKYHDMADVIDFIILKQNHDIAINRNWKVGDRFRSLIDDAWWMGVIESKTAFEESHPDSMFQCFTVHWDNGEVEKMSPWDLEPISEDRLPKIKGGSVPVTERELAALTYKPKSSDWPSAGLDIECDRISQDLDKVMELSIAEHFLAPVDLNAFPIYGMIIAYPIDLSLIKSRLEKRFYRRVNSIQFDVRHIESNAVAFNEPKSRIVKLAKQVTELCLRVISDTDCFDPMPIYNDIIKDADFAITPIDGNHLSHNGHVEDVSAPGPSRSSTTRSSSLLPRTQKLEVNLSPTAWKAQCRQLLDIMFDCEDSKPFRHPVDPVQYSEYYQIIDHPMDLGTIKEQIDCDVYETPVEFCKDVRLVFNNSRMYNTNKRSRIYTMTLRLSAMFEEQIRDIISGWKQVSKGRRMSKRHTKSRKDLHSIASPGVSAFSESPHSSFLCLPSTSNYSKVSSSGSTLGSGYSKGKAIARRPDVSSKVSRRIIDDSEEEEDELDATKNDESDNEDDSDSDYKAKKPKSSTRPKASPGDKKLVNGTGKRYSTRVATGSIQRKNYNRVLSDHSNQENDSPEESGDERTLHKKSSKAVINHPQILPKNSSRRRTRIASDSDDNVKPKTKHRKIQSGSSEDEEEDPPPKRVSRTRSSQKVLRSSKYNHVDEEDDNDAEDEEVEEKSEESEEESGPDGSDETAHSNTSADEEEEEEDAEEESGVTTRATRSSLRRTSTKSIHSSQEKASSSHKDVVPVSRNTSRKRYRTRNRGQRTVVYREDSEDNEAASEEEVTSVSSRGRIRRITPRARALFS</sequence>
<feature type="compositionally biased region" description="Acidic residues" evidence="6">
    <location>
        <begin position="1832"/>
        <end position="1845"/>
    </location>
</feature>
<dbReference type="PROSITE" id="PS50294">
    <property type="entry name" value="WD_REPEATS_REGION"/>
    <property type="match status" value="4"/>
</dbReference>
<dbReference type="PROSITE" id="PS50014">
    <property type="entry name" value="BROMODOMAIN_2"/>
    <property type="match status" value="2"/>
</dbReference>
<feature type="compositionally biased region" description="Low complexity" evidence="6">
    <location>
        <begin position="1590"/>
        <end position="1604"/>
    </location>
</feature>
<feature type="compositionally biased region" description="Polar residues" evidence="6">
    <location>
        <begin position="989"/>
        <end position="1003"/>
    </location>
</feature>
<dbReference type="GO" id="GO:0005634">
    <property type="term" value="C:nucleus"/>
    <property type="evidence" value="ECO:0007669"/>
    <property type="project" value="TreeGrafter"/>
</dbReference>
<dbReference type="InterPro" id="IPR018359">
    <property type="entry name" value="Bromodomain_CS"/>
</dbReference>
<feature type="compositionally biased region" description="Acidic residues" evidence="6">
    <location>
        <begin position="1794"/>
        <end position="1823"/>
    </location>
</feature>
<dbReference type="SMART" id="SM00320">
    <property type="entry name" value="WD40"/>
    <property type="match status" value="8"/>
</dbReference>
<dbReference type="GO" id="GO:0007010">
    <property type="term" value="P:cytoskeleton organization"/>
    <property type="evidence" value="ECO:0007669"/>
    <property type="project" value="TreeGrafter"/>
</dbReference>
<feature type="compositionally biased region" description="Basic residues" evidence="6">
    <location>
        <begin position="1004"/>
        <end position="1026"/>
    </location>
</feature>
<dbReference type="InterPro" id="IPR015943">
    <property type="entry name" value="WD40/YVTN_repeat-like_dom_sf"/>
</dbReference>
<dbReference type="SMART" id="SM00297">
    <property type="entry name" value="BROMO"/>
    <property type="match status" value="2"/>
</dbReference>
<feature type="compositionally biased region" description="Basic and acidic residues" evidence="6">
    <location>
        <begin position="736"/>
        <end position="747"/>
    </location>
</feature>
<evidence type="ECO:0000256" key="2">
    <source>
        <dbReference type="ARBA" id="ARBA00022737"/>
    </source>
</evidence>
<evidence type="ECO:0000259" key="7">
    <source>
        <dbReference type="PROSITE" id="PS50014"/>
    </source>
</evidence>
<feature type="domain" description="Bromo" evidence="7">
    <location>
        <begin position="1446"/>
        <end position="1516"/>
    </location>
</feature>
<accession>A0AAD9JKK9</accession>
<feature type="compositionally biased region" description="Basic residues" evidence="6">
    <location>
        <begin position="856"/>
        <end position="868"/>
    </location>
</feature>
<dbReference type="SUPFAM" id="SSF47370">
    <property type="entry name" value="Bromodomain"/>
    <property type="match status" value="2"/>
</dbReference>
<dbReference type="PRINTS" id="PR00503">
    <property type="entry name" value="BROMODOMAIN"/>
</dbReference>
<dbReference type="PANTHER" id="PTHR16266:SF17">
    <property type="entry name" value="BRWD3"/>
    <property type="match status" value="1"/>
</dbReference>
<dbReference type="GO" id="GO:0008360">
    <property type="term" value="P:regulation of cell shape"/>
    <property type="evidence" value="ECO:0007669"/>
    <property type="project" value="TreeGrafter"/>
</dbReference>
<evidence type="ECO:0000256" key="3">
    <source>
        <dbReference type="ARBA" id="ARBA00023117"/>
    </source>
</evidence>
<feature type="repeat" description="WD" evidence="5">
    <location>
        <begin position="236"/>
        <end position="277"/>
    </location>
</feature>
<name>A0AAD9JKK9_9ANNE</name>
<dbReference type="FunFam" id="1.20.920.10:FF:000066">
    <property type="entry name" value="Transcription initiation factor TFIID subunit 1"/>
    <property type="match status" value="2"/>
</dbReference>
<feature type="compositionally biased region" description="Basic residues" evidence="6">
    <location>
        <begin position="1885"/>
        <end position="1896"/>
    </location>
</feature>
<dbReference type="EMBL" id="JAODUP010000253">
    <property type="protein sequence ID" value="KAK2154938.1"/>
    <property type="molecule type" value="Genomic_DNA"/>
</dbReference>
<dbReference type="InterPro" id="IPR001680">
    <property type="entry name" value="WD40_rpt"/>
</dbReference>
<dbReference type="Pfam" id="PF00400">
    <property type="entry name" value="WD40"/>
    <property type="match status" value="6"/>
</dbReference>
<feature type="repeat" description="WD" evidence="5">
    <location>
        <begin position="476"/>
        <end position="517"/>
    </location>
</feature>
<feature type="repeat" description="WD" evidence="5">
    <location>
        <begin position="418"/>
        <end position="459"/>
    </location>
</feature>
<dbReference type="InterPro" id="IPR057452">
    <property type="entry name" value="BRWD/PHIP_N"/>
</dbReference>
<dbReference type="Pfam" id="PF25313">
    <property type="entry name" value="BRWD_AD"/>
    <property type="match status" value="1"/>
</dbReference>
<feature type="repeat" description="WD" evidence="5">
    <location>
        <begin position="278"/>
        <end position="319"/>
    </location>
</feature>
<dbReference type="Proteomes" id="UP001208570">
    <property type="component" value="Unassembled WGS sequence"/>
</dbReference>
<dbReference type="Pfam" id="PF00439">
    <property type="entry name" value="Bromodomain"/>
    <property type="match status" value="2"/>
</dbReference>
<dbReference type="InterPro" id="IPR001487">
    <property type="entry name" value="Bromodomain"/>
</dbReference>